<dbReference type="RefSeq" id="WP_203712755.1">
    <property type="nucleotide sequence ID" value="NZ_BONE01000017.1"/>
</dbReference>
<gene>
    <name evidence="2" type="ORF">Asi02nite_25330</name>
</gene>
<feature type="domain" description="Rhamnogalacturonan lyase family 11 C-terminal" evidence="1">
    <location>
        <begin position="8"/>
        <end position="130"/>
    </location>
</feature>
<dbReference type="InterPro" id="IPR049366">
    <property type="entry name" value="RGL11_C"/>
</dbReference>
<evidence type="ECO:0000259" key="1">
    <source>
        <dbReference type="Pfam" id="PF21348"/>
    </source>
</evidence>
<reference evidence="2 3" key="1">
    <citation type="submission" date="2021-01" db="EMBL/GenBank/DDBJ databases">
        <title>Whole genome shotgun sequence of Asanoa siamensis NBRC 107932.</title>
        <authorList>
            <person name="Komaki H."/>
            <person name="Tamura T."/>
        </authorList>
    </citation>
    <scope>NUCLEOTIDE SEQUENCE [LARGE SCALE GENOMIC DNA]</scope>
    <source>
        <strain evidence="2 3">NBRC 107932</strain>
    </source>
</reference>
<evidence type="ECO:0000313" key="2">
    <source>
        <dbReference type="EMBL" id="GIF73015.1"/>
    </source>
</evidence>
<dbReference type="EMBL" id="BONE01000017">
    <property type="protein sequence ID" value="GIF73015.1"/>
    <property type="molecule type" value="Genomic_DNA"/>
</dbReference>
<accession>A0ABQ4CP11</accession>
<sequence>MPLPIPGTNQSIRWAADLTTQIVDGAGDATPTIDDRRRGVLLTAEGTRTNNGTKGNPSLVADVLGDWREELLVRTVDSSAIRIHLSTEVTGHKLYTLMHDPQYRVEVARQQTTYNQPSYPGFYLASDTDWARVPRG</sequence>
<evidence type="ECO:0000313" key="3">
    <source>
        <dbReference type="Proteomes" id="UP000604117"/>
    </source>
</evidence>
<organism evidence="2 3">
    <name type="scientific">Asanoa siamensis</name>
    <dbReference type="NCBI Taxonomy" id="926357"/>
    <lineage>
        <taxon>Bacteria</taxon>
        <taxon>Bacillati</taxon>
        <taxon>Actinomycetota</taxon>
        <taxon>Actinomycetes</taxon>
        <taxon>Micromonosporales</taxon>
        <taxon>Micromonosporaceae</taxon>
        <taxon>Asanoa</taxon>
    </lineage>
</organism>
<dbReference type="Proteomes" id="UP000604117">
    <property type="component" value="Unassembled WGS sequence"/>
</dbReference>
<dbReference type="PANTHER" id="PTHR43118:SF1">
    <property type="entry name" value="RHAMNOGALACTURONAN LYASE (EUROFUNG)"/>
    <property type="match status" value="1"/>
</dbReference>
<proteinExistence type="predicted"/>
<dbReference type="Pfam" id="PF21348">
    <property type="entry name" value="RGL11_C"/>
    <property type="match status" value="1"/>
</dbReference>
<dbReference type="PANTHER" id="PTHR43118">
    <property type="entry name" value="RHAMNOGALACTURONAN LYASE (EUROFUNG)"/>
    <property type="match status" value="1"/>
</dbReference>
<comment type="caution">
    <text evidence="2">The sequence shown here is derived from an EMBL/GenBank/DDBJ whole genome shotgun (WGS) entry which is preliminary data.</text>
</comment>
<dbReference type="InterPro" id="IPR034641">
    <property type="entry name" value="RGL11"/>
</dbReference>
<keyword evidence="3" id="KW-1185">Reference proteome</keyword>
<protein>
    <recommendedName>
        <fullName evidence="1">Rhamnogalacturonan lyase family 11 C-terminal domain-containing protein</fullName>
    </recommendedName>
</protein>
<name>A0ABQ4CP11_9ACTN</name>